<feature type="domain" description="Response regulatory" evidence="3">
    <location>
        <begin position="6"/>
        <end position="124"/>
    </location>
</feature>
<evidence type="ECO:0000259" key="3">
    <source>
        <dbReference type="PROSITE" id="PS50110"/>
    </source>
</evidence>
<dbReference type="Pfam" id="PF00072">
    <property type="entry name" value="Response_reg"/>
    <property type="match status" value="1"/>
</dbReference>
<reference evidence="4 5" key="1">
    <citation type="journal article" date="2011" name="Front. Microbiol.">
        <title>Genomic signatures of strain selection and enhancement in Bacillus atrophaeus var. globigii, a historical biowarfare simulant.</title>
        <authorList>
            <person name="Gibbons H.S."/>
            <person name="Broomall S.M."/>
            <person name="McNew L.A."/>
            <person name="Daligault H."/>
            <person name="Chapman C."/>
            <person name="Bruce D."/>
            <person name="Karavis M."/>
            <person name="Krepps M."/>
            <person name="McGregor P.A."/>
            <person name="Hong C."/>
            <person name="Park K.H."/>
            <person name="Akmal A."/>
            <person name="Feldman A."/>
            <person name="Lin J.S."/>
            <person name="Chang W.E."/>
            <person name="Higgs B.W."/>
            <person name="Demirev P."/>
            <person name="Lindquist J."/>
            <person name="Liem A."/>
            <person name="Fochler E."/>
            <person name="Read T.D."/>
            <person name="Tapia R."/>
            <person name="Johnson S."/>
            <person name="Bishop-Lilly K.A."/>
            <person name="Detter C."/>
            <person name="Han C."/>
            <person name="Sozhamannan S."/>
            <person name="Rosenzweig C.N."/>
            <person name="Skowronski E.W."/>
        </authorList>
    </citation>
    <scope>NUCLEOTIDE SEQUENCE [LARGE SCALE GENOMIC DNA]</scope>
    <source>
        <strain evidence="4 5">CL-SP19</strain>
    </source>
</reference>
<accession>A0A432ZBS3</accession>
<evidence type="ECO:0000313" key="5">
    <source>
        <dbReference type="Proteomes" id="UP000287908"/>
    </source>
</evidence>
<comment type="caution">
    <text evidence="4">The sequence shown here is derived from an EMBL/GenBank/DDBJ whole genome shotgun (WGS) entry which is preliminary data.</text>
</comment>
<dbReference type="GO" id="GO:0000160">
    <property type="term" value="P:phosphorelay signal transduction system"/>
    <property type="evidence" value="ECO:0007669"/>
    <property type="project" value="InterPro"/>
</dbReference>
<protein>
    <recommendedName>
        <fullName evidence="3">Response regulatory domain-containing protein</fullName>
    </recommendedName>
</protein>
<dbReference type="InterPro" id="IPR011006">
    <property type="entry name" value="CheY-like_superfamily"/>
</dbReference>
<dbReference type="InterPro" id="IPR001789">
    <property type="entry name" value="Sig_transdc_resp-reg_receiver"/>
</dbReference>
<dbReference type="PANTHER" id="PTHR44591:SF3">
    <property type="entry name" value="RESPONSE REGULATORY DOMAIN-CONTAINING PROTEIN"/>
    <property type="match status" value="1"/>
</dbReference>
<dbReference type="OrthoDB" id="9801101at2"/>
<proteinExistence type="predicted"/>
<evidence type="ECO:0000256" key="2">
    <source>
        <dbReference type="PROSITE-ProRule" id="PRU00169"/>
    </source>
</evidence>
<keyword evidence="5" id="KW-1185">Reference proteome</keyword>
<evidence type="ECO:0000313" key="4">
    <source>
        <dbReference type="EMBL" id="RUO75371.1"/>
    </source>
</evidence>
<dbReference type="InterPro" id="IPR050595">
    <property type="entry name" value="Bact_response_regulator"/>
</dbReference>
<gene>
    <name evidence="4" type="ORF">CWI81_10385</name>
</gene>
<name>A0A432ZBS3_9GAMM</name>
<feature type="modified residue" description="4-aspartylphosphate" evidence="2">
    <location>
        <position position="56"/>
    </location>
</feature>
<dbReference type="AlphaFoldDB" id="A0A432ZBS3"/>
<dbReference type="Proteomes" id="UP000287908">
    <property type="component" value="Unassembled WGS sequence"/>
</dbReference>
<dbReference type="SUPFAM" id="SSF52172">
    <property type="entry name" value="CheY-like"/>
    <property type="match status" value="1"/>
</dbReference>
<dbReference type="PANTHER" id="PTHR44591">
    <property type="entry name" value="STRESS RESPONSE REGULATOR PROTEIN 1"/>
    <property type="match status" value="1"/>
</dbReference>
<organism evidence="4 5">
    <name type="scientific">Idiomarina seosinensis</name>
    <dbReference type="NCBI Taxonomy" id="281739"/>
    <lineage>
        <taxon>Bacteria</taxon>
        <taxon>Pseudomonadati</taxon>
        <taxon>Pseudomonadota</taxon>
        <taxon>Gammaproteobacteria</taxon>
        <taxon>Alteromonadales</taxon>
        <taxon>Idiomarinaceae</taxon>
        <taxon>Idiomarina</taxon>
    </lineage>
</organism>
<keyword evidence="1 2" id="KW-0597">Phosphoprotein</keyword>
<evidence type="ECO:0000256" key="1">
    <source>
        <dbReference type="ARBA" id="ARBA00022553"/>
    </source>
</evidence>
<dbReference type="Gene3D" id="3.40.50.2300">
    <property type="match status" value="1"/>
</dbReference>
<dbReference type="PROSITE" id="PS50110">
    <property type="entry name" value="RESPONSE_REGULATORY"/>
    <property type="match status" value="1"/>
</dbReference>
<dbReference type="RefSeq" id="WP_126785244.1">
    <property type="nucleotide sequence ID" value="NZ_PIQF01000003.1"/>
</dbReference>
<sequence length="129" mass="14444">MDVLERVLYVEDDADIREIAVVALEDIGGLTVRQCKSGEQALEEVEAFIPQVILLDVMMPGLDGPQVLKAMRDMGAVTEYTAVAFMTAKVQPKEIERYKRMGVQKVISKPFDPVALADEVKQLWNDFNT</sequence>
<dbReference type="EMBL" id="PIQF01000003">
    <property type="protein sequence ID" value="RUO75371.1"/>
    <property type="molecule type" value="Genomic_DNA"/>
</dbReference>
<dbReference type="SMART" id="SM00448">
    <property type="entry name" value="REC"/>
    <property type="match status" value="1"/>
</dbReference>